<keyword evidence="2" id="KW-0732">Signal</keyword>
<gene>
    <name evidence="4" type="ORF">GCM10010918_44440</name>
</gene>
<name>A0A917HKK8_9BACL</name>
<comment type="caution">
    <text evidence="4">The sequence shown here is derived from an EMBL/GenBank/DDBJ whole genome shotgun (WGS) entry which is preliminary data.</text>
</comment>
<dbReference type="Proteomes" id="UP000600247">
    <property type="component" value="Unassembled WGS sequence"/>
</dbReference>
<dbReference type="PROSITE" id="PS50983">
    <property type="entry name" value="FE_B12_PBP"/>
    <property type="match status" value="1"/>
</dbReference>
<dbReference type="PANTHER" id="PTHR30535">
    <property type="entry name" value="VITAMIN B12-BINDING PROTEIN"/>
    <property type="match status" value="1"/>
</dbReference>
<feature type="domain" description="Fe/B12 periplasmic-binding" evidence="3">
    <location>
        <begin position="58"/>
        <end position="318"/>
    </location>
</feature>
<accession>A0A917HKK8</accession>
<evidence type="ECO:0000313" key="5">
    <source>
        <dbReference type="Proteomes" id="UP000600247"/>
    </source>
</evidence>
<dbReference type="RefSeq" id="WP_188891519.1">
    <property type="nucleotide sequence ID" value="NZ_BMHY01000010.1"/>
</dbReference>
<feature type="signal peptide" evidence="2">
    <location>
        <begin position="1"/>
        <end position="22"/>
    </location>
</feature>
<organism evidence="4 5">
    <name type="scientific">Paenibacillus radicis</name>
    <name type="common">ex Gao et al. 2016</name>
    <dbReference type="NCBI Taxonomy" id="1737354"/>
    <lineage>
        <taxon>Bacteria</taxon>
        <taxon>Bacillati</taxon>
        <taxon>Bacillota</taxon>
        <taxon>Bacilli</taxon>
        <taxon>Bacillales</taxon>
        <taxon>Paenibacillaceae</taxon>
        <taxon>Paenibacillus</taxon>
    </lineage>
</organism>
<dbReference type="PANTHER" id="PTHR30535:SF34">
    <property type="entry name" value="MOLYBDATE-BINDING PROTEIN MOLA"/>
    <property type="match status" value="1"/>
</dbReference>
<protein>
    <submittedName>
        <fullName evidence="4">Iron compound ABC transporter iron compound-binding protein</fullName>
    </submittedName>
</protein>
<evidence type="ECO:0000259" key="3">
    <source>
        <dbReference type="PROSITE" id="PS50983"/>
    </source>
</evidence>
<reference evidence="4 5" key="1">
    <citation type="journal article" date="2014" name="Int. J. Syst. Evol. Microbiol.">
        <title>Complete genome sequence of Corynebacterium casei LMG S-19264T (=DSM 44701T), isolated from a smear-ripened cheese.</title>
        <authorList>
            <consortium name="US DOE Joint Genome Institute (JGI-PGF)"/>
            <person name="Walter F."/>
            <person name="Albersmeier A."/>
            <person name="Kalinowski J."/>
            <person name="Ruckert C."/>
        </authorList>
    </citation>
    <scope>NUCLEOTIDE SEQUENCE [LARGE SCALE GENOMIC DNA]</scope>
    <source>
        <strain evidence="4 5">CGMCC 1.15286</strain>
    </source>
</reference>
<dbReference type="SUPFAM" id="SSF53807">
    <property type="entry name" value="Helical backbone' metal receptor"/>
    <property type="match status" value="1"/>
</dbReference>
<proteinExistence type="inferred from homology"/>
<dbReference type="InterPro" id="IPR050902">
    <property type="entry name" value="ABC_Transporter_SBP"/>
</dbReference>
<dbReference type="EMBL" id="BMHY01000010">
    <property type="protein sequence ID" value="GGG82183.1"/>
    <property type="molecule type" value="Genomic_DNA"/>
</dbReference>
<dbReference type="PROSITE" id="PS51257">
    <property type="entry name" value="PROKAR_LIPOPROTEIN"/>
    <property type="match status" value="1"/>
</dbReference>
<dbReference type="Pfam" id="PF01497">
    <property type="entry name" value="Peripla_BP_2"/>
    <property type="match status" value="1"/>
</dbReference>
<dbReference type="GO" id="GO:0071281">
    <property type="term" value="P:cellular response to iron ion"/>
    <property type="evidence" value="ECO:0007669"/>
    <property type="project" value="TreeGrafter"/>
</dbReference>
<sequence length="321" mass="34293">MRKLIPLALCALLATAGCSASKASSTTDSLSNHPNAAAAVSIKDFAGRGVAFSQVPQHIIALSNGEMDIVYALGGTLVGRPTTNGPSPVKEAQDVTQIGSTHEVDLERITLLKPDVVLGHYPMNSKDVPIIESIHSKMVLTSANSVEDIKRQITLFGEMLHKETKAAELIAAIDDKLNDYRPSDGAQSTRTLIVYGAPGTYMAALPNSLSGNLLELAGGYNIASDFAVLQSYPQYAQINTERVVQANPQLILIMTHGNPEEVKAGFLKEMQGNAAWNGIDAVKNNQVEILPSELFGTNPGTRVIDALDDLHQLVEKAKQPS</sequence>
<evidence type="ECO:0000313" key="4">
    <source>
        <dbReference type="EMBL" id="GGG82183.1"/>
    </source>
</evidence>
<evidence type="ECO:0000256" key="2">
    <source>
        <dbReference type="SAM" id="SignalP"/>
    </source>
</evidence>
<dbReference type="AlphaFoldDB" id="A0A917HKK8"/>
<dbReference type="Gene3D" id="3.40.50.1980">
    <property type="entry name" value="Nitrogenase molybdenum iron protein domain"/>
    <property type="match status" value="2"/>
</dbReference>
<comment type="similarity">
    <text evidence="1">Belongs to the bacterial solute-binding protein 8 family.</text>
</comment>
<keyword evidence="5" id="KW-1185">Reference proteome</keyword>
<feature type="chain" id="PRO_5039124174" evidence="2">
    <location>
        <begin position="23"/>
        <end position="321"/>
    </location>
</feature>
<evidence type="ECO:0000256" key="1">
    <source>
        <dbReference type="ARBA" id="ARBA00008814"/>
    </source>
</evidence>
<dbReference type="InterPro" id="IPR002491">
    <property type="entry name" value="ABC_transptr_periplasmic_BD"/>
</dbReference>